<evidence type="ECO:0000256" key="6">
    <source>
        <dbReference type="SAM" id="MobiDB-lite"/>
    </source>
</evidence>
<keyword evidence="3 7" id="KW-0812">Transmembrane</keyword>
<gene>
    <name evidence="8" type="ORF">A3770_10p60170</name>
</gene>
<dbReference type="OrthoDB" id="5263at2759"/>
<dbReference type="GO" id="GO:0016020">
    <property type="term" value="C:membrane"/>
    <property type="evidence" value="ECO:0007669"/>
    <property type="project" value="UniProtKB-SubCell"/>
</dbReference>
<dbReference type="GO" id="GO:0042372">
    <property type="term" value="P:phylloquinone biosynthetic process"/>
    <property type="evidence" value="ECO:0007669"/>
    <property type="project" value="InterPro"/>
</dbReference>
<keyword evidence="9" id="KW-1185">Reference proteome</keyword>
<keyword evidence="5 7" id="KW-0472">Membrane</keyword>
<feature type="transmembrane region" description="Helical" evidence="7">
    <location>
        <begin position="116"/>
        <end position="137"/>
    </location>
</feature>
<evidence type="ECO:0000256" key="1">
    <source>
        <dbReference type="ARBA" id="ARBA00004141"/>
    </source>
</evidence>
<dbReference type="GO" id="GO:0009234">
    <property type="term" value="P:menaquinone biosynthetic process"/>
    <property type="evidence" value="ECO:0007669"/>
    <property type="project" value="TreeGrafter"/>
</dbReference>
<evidence type="ECO:0000256" key="7">
    <source>
        <dbReference type="SAM" id="Phobius"/>
    </source>
</evidence>
<sequence length="377" mass="40470">MELTWRGSGGRRASWVSGRQSTRESVKRSPARPLRCQQRCGRPTEGTRRQEATNRRAGALPWSSPSSSSASPSSRSDPEPVIPVIASFFVSPLAFNIACLPLILATSVAFAVKKEVLLSNFLLQGLAGVLVIVWLNLTNDVFDSETGADVEKAESVVNRTGEKEKLFWAATALLAAGIGIFALVVLQSSQAIAGAMLLGSVSIGYIYQGPPFRLSYKGVGEILCFFAFGPLATNAFYLLQSGTKFAALRGQGVALGASVLLGLTTSNILLNSHYHQIDTDRRTGKMSPCVRFGTKAVSRAVVAVVALVYGIYTACLVAGVMPRTTAIVLLSFSSASQLCRFVLENHANKNVIKPAKFLAVKWHRNFVLLLSLGLFLS</sequence>
<dbReference type="CDD" id="cd13962">
    <property type="entry name" value="PT_UbiA_UBIAD1"/>
    <property type="match status" value="1"/>
</dbReference>
<dbReference type="InterPro" id="IPR026046">
    <property type="entry name" value="UBIAD1"/>
</dbReference>
<accession>A0A5B8MSC0</accession>
<feature type="transmembrane region" description="Helical" evidence="7">
    <location>
        <begin position="81"/>
        <end position="104"/>
    </location>
</feature>
<feature type="compositionally biased region" description="Basic and acidic residues" evidence="6">
    <location>
        <begin position="45"/>
        <end position="54"/>
    </location>
</feature>
<dbReference type="Proteomes" id="UP000316726">
    <property type="component" value="Chromosome 10"/>
</dbReference>
<proteinExistence type="predicted"/>
<reference evidence="8 9" key="1">
    <citation type="submission" date="2018-07" db="EMBL/GenBank/DDBJ databases">
        <title>The complete nuclear genome of the prasinophyte Chloropicon primus (CCMP1205).</title>
        <authorList>
            <person name="Pombert J.-F."/>
            <person name="Otis C."/>
            <person name="Turmel M."/>
            <person name="Lemieux C."/>
        </authorList>
    </citation>
    <scope>NUCLEOTIDE SEQUENCE [LARGE SCALE GENOMIC DNA]</scope>
    <source>
        <strain evidence="8 9">CCMP1205</strain>
    </source>
</reference>
<dbReference type="EMBL" id="CP031043">
    <property type="protein sequence ID" value="QDZ23499.1"/>
    <property type="molecule type" value="Genomic_DNA"/>
</dbReference>
<feature type="region of interest" description="Disordered" evidence="6">
    <location>
        <begin position="1"/>
        <end position="76"/>
    </location>
</feature>
<evidence type="ECO:0000313" key="8">
    <source>
        <dbReference type="EMBL" id="QDZ23499.1"/>
    </source>
</evidence>
<feature type="compositionally biased region" description="Low complexity" evidence="6">
    <location>
        <begin position="61"/>
        <end position="75"/>
    </location>
</feature>
<dbReference type="PANTHER" id="PTHR13929:SF0">
    <property type="entry name" value="UBIA PRENYLTRANSFERASE DOMAIN-CONTAINING PROTEIN 1"/>
    <property type="match status" value="1"/>
</dbReference>
<evidence type="ECO:0000313" key="9">
    <source>
        <dbReference type="Proteomes" id="UP000316726"/>
    </source>
</evidence>
<protein>
    <submittedName>
        <fullName evidence="8">1,4-dihydroxy-2-naphthoate phytyltransferase</fullName>
    </submittedName>
</protein>
<dbReference type="PANTHER" id="PTHR13929">
    <property type="entry name" value="1,4-DIHYDROXY-2-NAPHTHOATE OCTAPRENYLTRANSFERASE"/>
    <property type="match status" value="1"/>
</dbReference>
<feature type="transmembrane region" description="Helical" evidence="7">
    <location>
        <begin position="166"/>
        <end position="186"/>
    </location>
</feature>
<keyword evidence="2 8" id="KW-0808">Transferase</keyword>
<dbReference type="STRING" id="1764295.A0A5B8MSC0"/>
<comment type="subcellular location">
    <subcellularLocation>
        <location evidence="1">Membrane</location>
        <topology evidence="1">Multi-pass membrane protein</topology>
    </subcellularLocation>
</comment>
<feature type="transmembrane region" description="Helical" evidence="7">
    <location>
        <begin position="219"/>
        <end position="239"/>
    </location>
</feature>
<feature type="transmembrane region" description="Helical" evidence="7">
    <location>
        <begin position="191"/>
        <end position="207"/>
    </location>
</feature>
<evidence type="ECO:0000256" key="2">
    <source>
        <dbReference type="ARBA" id="ARBA00022679"/>
    </source>
</evidence>
<name>A0A5B8MSC0_9CHLO</name>
<dbReference type="InterPro" id="IPR011937">
    <property type="entry name" value="DHNA_phytyltransferase_MenA"/>
</dbReference>
<evidence type="ECO:0000256" key="5">
    <source>
        <dbReference type="ARBA" id="ARBA00023136"/>
    </source>
</evidence>
<dbReference type="Pfam" id="PF01040">
    <property type="entry name" value="UbiA"/>
    <property type="match status" value="1"/>
</dbReference>
<feature type="transmembrane region" description="Helical" evidence="7">
    <location>
        <begin position="300"/>
        <end position="320"/>
    </location>
</feature>
<dbReference type="GO" id="GO:0004659">
    <property type="term" value="F:prenyltransferase activity"/>
    <property type="evidence" value="ECO:0007669"/>
    <property type="project" value="InterPro"/>
</dbReference>
<organism evidence="8 9">
    <name type="scientific">Chloropicon primus</name>
    <dbReference type="NCBI Taxonomy" id="1764295"/>
    <lineage>
        <taxon>Eukaryota</taxon>
        <taxon>Viridiplantae</taxon>
        <taxon>Chlorophyta</taxon>
        <taxon>Chloropicophyceae</taxon>
        <taxon>Chloropicales</taxon>
        <taxon>Chloropicaceae</taxon>
        <taxon>Chloropicon</taxon>
    </lineage>
</organism>
<evidence type="ECO:0000256" key="4">
    <source>
        <dbReference type="ARBA" id="ARBA00022989"/>
    </source>
</evidence>
<dbReference type="NCBIfam" id="TIGR02235">
    <property type="entry name" value="menA_cyano-plnt"/>
    <property type="match status" value="1"/>
</dbReference>
<dbReference type="InterPro" id="IPR000537">
    <property type="entry name" value="UbiA_prenyltransferase"/>
</dbReference>
<evidence type="ECO:0000256" key="3">
    <source>
        <dbReference type="ARBA" id="ARBA00022692"/>
    </source>
</evidence>
<keyword evidence="4 7" id="KW-1133">Transmembrane helix</keyword>
<dbReference type="AlphaFoldDB" id="A0A5B8MSC0"/>